<reference evidence="1 2" key="1">
    <citation type="submission" date="2019-05" db="EMBL/GenBank/DDBJ databases">
        <title>Ruegeria sp. nov., isolated from tidal flat.</title>
        <authorList>
            <person name="Kim W."/>
        </authorList>
    </citation>
    <scope>NUCLEOTIDE SEQUENCE [LARGE SCALE GENOMIC DNA]</scope>
    <source>
        <strain evidence="1 2">CAU 1488</strain>
    </source>
</reference>
<dbReference type="EMBL" id="VCPD01000006">
    <property type="protein sequence ID" value="TMV05544.1"/>
    <property type="molecule type" value="Genomic_DNA"/>
</dbReference>
<sequence length="89" mass="10585">MFDHQSFHQITQTHETPPHLRADLMRCEHIERLRRRDAEQRARVWRDVWQNITLVAERLAATTGTALVRWVEDRKLGQRADDTSIGRRA</sequence>
<accession>A0ABY2WUU5</accession>
<comment type="caution">
    <text evidence="1">The sequence shown here is derived from an EMBL/GenBank/DDBJ whole genome shotgun (WGS) entry which is preliminary data.</text>
</comment>
<keyword evidence="2" id="KW-1185">Reference proteome</keyword>
<evidence type="ECO:0000313" key="2">
    <source>
        <dbReference type="Proteomes" id="UP001193035"/>
    </source>
</evidence>
<dbReference type="Proteomes" id="UP001193035">
    <property type="component" value="Unassembled WGS sequence"/>
</dbReference>
<evidence type="ECO:0000313" key="1">
    <source>
        <dbReference type="EMBL" id="TMV05544.1"/>
    </source>
</evidence>
<gene>
    <name evidence="1" type="ORF">FGK63_15980</name>
</gene>
<organism evidence="1 2">
    <name type="scientific">Ruegeria sediminis</name>
    <dbReference type="NCBI Taxonomy" id="2583820"/>
    <lineage>
        <taxon>Bacteria</taxon>
        <taxon>Pseudomonadati</taxon>
        <taxon>Pseudomonadota</taxon>
        <taxon>Alphaproteobacteria</taxon>
        <taxon>Rhodobacterales</taxon>
        <taxon>Roseobacteraceae</taxon>
        <taxon>Ruegeria</taxon>
    </lineage>
</organism>
<protein>
    <submittedName>
        <fullName evidence="1">Uncharacterized protein</fullName>
    </submittedName>
</protein>
<name>A0ABY2WUU5_9RHOB</name>
<proteinExistence type="predicted"/>
<dbReference type="RefSeq" id="WP_138844071.1">
    <property type="nucleotide sequence ID" value="NZ_VCPD01000006.1"/>
</dbReference>